<accession>A0A9D4FZI8</accession>
<keyword evidence="2" id="KW-1185">Reference proteome</keyword>
<name>A0A9D4FZI8_DREPO</name>
<reference evidence="1" key="2">
    <citation type="submission" date="2020-11" db="EMBL/GenBank/DDBJ databases">
        <authorList>
            <person name="McCartney M.A."/>
            <person name="Auch B."/>
            <person name="Kono T."/>
            <person name="Mallez S."/>
            <person name="Becker A."/>
            <person name="Gohl D.M."/>
            <person name="Silverstein K.A.T."/>
            <person name="Koren S."/>
            <person name="Bechman K.B."/>
            <person name="Herman A."/>
            <person name="Abrahante J.E."/>
            <person name="Garbe J."/>
        </authorList>
    </citation>
    <scope>NUCLEOTIDE SEQUENCE</scope>
    <source>
        <strain evidence="1">Duluth1</strain>
        <tissue evidence="1">Whole animal</tissue>
    </source>
</reference>
<protein>
    <submittedName>
        <fullName evidence="1">Uncharacterized protein</fullName>
    </submittedName>
</protein>
<sequence>MIEQHVNASVFLLETDIFAIFESAIEGEYSWIESSIQDHTSVLSSFGNYGAGKGKCLSMKTARNYGFSS</sequence>
<dbReference type="EMBL" id="JAIWYP010000006">
    <property type="protein sequence ID" value="KAH3805800.1"/>
    <property type="molecule type" value="Genomic_DNA"/>
</dbReference>
<proteinExistence type="predicted"/>
<dbReference type="Proteomes" id="UP000828390">
    <property type="component" value="Unassembled WGS sequence"/>
</dbReference>
<comment type="caution">
    <text evidence="1">The sequence shown here is derived from an EMBL/GenBank/DDBJ whole genome shotgun (WGS) entry which is preliminary data.</text>
</comment>
<reference evidence="1" key="1">
    <citation type="journal article" date="2019" name="bioRxiv">
        <title>The Genome of the Zebra Mussel, Dreissena polymorpha: A Resource for Invasive Species Research.</title>
        <authorList>
            <person name="McCartney M.A."/>
            <person name="Auch B."/>
            <person name="Kono T."/>
            <person name="Mallez S."/>
            <person name="Zhang Y."/>
            <person name="Obille A."/>
            <person name="Becker A."/>
            <person name="Abrahante J.E."/>
            <person name="Garbe J."/>
            <person name="Badalamenti J.P."/>
            <person name="Herman A."/>
            <person name="Mangelson H."/>
            <person name="Liachko I."/>
            <person name="Sullivan S."/>
            <person name="Sone E.D."/>
            <person name="Koren S."/>
            <person name="Silverstein K.A.T."/>
            <person name="Beckman K.B."/>
            <person name="Gohl D.M."/>
        </authorList>
    </citation>
    <scope>NUCLEOTIDE SEQUENCE</scope>
    <source>
        <strain evidence="1">Duluth1</strain>
        <tissue evidence="1">Whole animal</tissue>
    </source>
</reference>
<evidence type="ECO:0000313" key="2">
    <source>
        <dbReference type="Proteomes" id="UP000828390"/>
    </source>
</evidence>
<dbReference type="AlphaFoldDB" id="A0A9D4FZI8"/>
<evidence type="ECO:0000313" key="1">
    <source>
        <dbReference type="EMBL" id="KAH3805800.1"/>
    </source>
</evidence>
<organism evidence="1 2">
    <name type="scientific">Dreissena polymorpha</name>
    <name type="common">Zebra mussel</name>
    <name type="synonym">Mytilus polymorpha</name>
    <dbReference type="NCBI Taxonomy" id="45954"/>
    <lineage>
        <taxon>Eukaryota</taxon>
        <taxon>Metazoa</taxon>
        <taxon>Spiralia</taxon>
        <taxon>Lophotrochozoa</taxon>
        <taxon>Mollusca</taxon>
        <taxon>Bivalvia</taxon>
        <taxon>Autobranchia</taxon>
        <taxon>Heteroconchia</taxon>
        <taxon>Euheterodonta</taxon>
        <taxon>Imparidentia</taxon>
        <taxon>Neoheterodontei</taxon>
        <taxon>Myida</taxon>
        <taxon>Dreissenoidea</taxon>
        <taxon>Dreissenidae</taxon>
        <taxon>Dreissena</taxon>
    </lineage>
</organism>
<gene>
    <name evidence="1" type="ORF">DPMN_134108</name>
</gene>